<dbReference type="InterPro" id="IPR048052">
    <property type="entry name" value="FM1-like"/>
</dbReference>
<evidence type="ECO:0000256" key="3">
    <source>
        <dbReference type="ARBA" id="ARBA00022512"/>
    </source>
</evidence>
<comment type="similarity">
    <text evidence="2">Belongs to the serine-aspartate repeat-containing protein (SDr) family.</text>
</comment>
<dbReference type="InterPro" id="IPR041033">
    <property type="entry name" value="SpaA_PFL_dom_1"/>
</dbReference>
<dbReference type="RefSeq" id="WP_017561793.1">
    <property type="nucleotide sequence ID" value="NZ_JAAVIN010000021.1"/>
</dbReference>
<dbReference type="Gene3D" id="2.60.40.740">
    <property type="match status" value="1"/>
</dbReference>
<reference evidence="10 11" key="1">
    <citation type="submission" date="2015-12" db="EMBL/GenBank/DDBJ databases">
        <title>Bacillus cereus Group isolate.</title>
        <authorList>
            <person name="Kovac J."/>
        </authorList>
    </citation>
    <scope>NUCLEOTIDE SEQUENCE [LARGE SCALE GENOMIC DNA]</scope>
    <source>
        <strain evidence="10 11">FSL W8-0275</strain>
    </source>
</reference>
<dbReference type="PATRIC" id="fig|1396.432.peg.4120"/>
<keyword evidence="5 8" id="KW-0732">Signal</keyword>
<keyword evidence="7" id="KW-1133">Transmembrane helix</keyword>
<dbReference type="InterPro" id="IPR013783">
    <property type="entry name" value="Ig-like_fold"/>
</dbReference>
<name>A0A150AYM0_BACCE</name>
<dbReference type="Pfam" id="PF00746">
    <property type="entry name" value="Gram_pos_anchor"/>
    <property type="match status" value="1"/>
</dbReference>
<accession>A0A150AYM0</accession>
<keyword evidence="7" id="KW-0812">Transmembrane</keyword>
<sequence length="564" mass="61994">MKKLFSMVLAFILMFSTLPSAFAANEAPTKGSLTIHKYAHEKDGQEGEAGTGEPGQKIPEGATPIEGVEYEVIQIASFEVITKDGEIVKEGEKEVKNATPIKDKTGKDGTVKFDNLPIGRYLVKEISGPTNVNLNTDPYTIEIPMTDKEGKKLNYDVHIYPKNEIKRGAVELTKTDDAGKPLENVEFTLYHKGTDKVVVDKAGKELKDLKTDKDGKIRVDGLLHGEYYFKESKALPGYVLDPKQREFKIEKSGAFPKDGQAGYGEIVKLDTIINYKKPTIDKKINGNLNGLPINVDEEFTYDIKTTLPGDIHKYKKYVITDNVDPKLTIIGTPVVTIDGEKVSSDVVKVTLGEKTAAGQLVTVTVENFKALEGKKELHLQIKAKVNGDINGGTEIKNIAKIDYETGDEVTPPDDETTTPPVTVIVTDGKISLKKIDGATKDALEGAKFELRKDGKVVKVKGVDVVGVSDKDGMINWENIPYGEYEIVEIEAPKYTDKGEVKSYQKLREPIKVKIDKDNQTVKLTVENNKSGWILPATGGIGTILFTVVGLVLMGAAFMFLRRKA</sequence>
<feature type="signal peptide" evidence="8">
    <location>
        <begin position="1"/>
        <end position="23"/>
    </location>
</feature>
<dbReference type="Pfam" id="PF16555">
    <property type="entry name" value="GramPos_pilinD1"/>
    <property type="match status" value="1"/>
</dbReference>
<evidence type="ECO:0000256" key="5">
    <source>
        <dbReference type="ARBA" id="ARBA00022729"/>
    </source>
</evidence>
<dbReference type="NCBIfam" id="NF033902">
    <property type="entry name" value="iso_D2_wall_anc"/>
    <property type="match status" value="1"/>
</dbReference>
<dbReference type="NCBIfam" id="TIGR01167">
    <property type="entry name" value="LPXTG_anchor"/>
    <property type="match status" value="1"/>
</dbReference>
<keyword evidence="4" id="KW-0964">Secreted</keyword>
<evidence type="ECO:0000313" key="10">
    <source>
        <dbReference type="EMBL" id="KXX90054.1"/>
    </source>
</evidence>
<evidence type="ECO:0000256" key="4">
    <source>
        <dbReference type="ARBA" id="ARBA00022525"/>
    </source>
</evidence>
<evidence type="ECO:0000256" key="2">
    <source>
        <dbReference type="ARBA" id="ARBA00007257"/>
    </source>
</evidence>
<dbReference type="InterPro" id="IPR026466">
    <property type="entry name" value="Fim_isopep_form_D2_dom"/>
</dbReference>
<evidence type="ECO:0000256" key="8">
    <source>
        <dbReference type="SAM" id="SignalP"/>
    </source>
</evidence>
<comment type="subcellular location">
    <subcellularLocation>
        <location evidence="1">Secreted</location>
        <location evidence="1">Cell wall</location>
        <topology evidence="1">Peptidoglycan-anchor</topology>
    </subcellularLocation>
</comment>
<dbReference type="Pfam" id="PF17802">
    <property type="entry name" value="SpaA"/>
    <property type="match status" value="2"/>
</dbReference>
<dbReference type="PANTHER" id="PTHR36108:SF13">
    <property type="entry name" value="COLOSSIN-B-RELATED"/>
    <property type="match status" value="1"/>
</dbReference>
<evidence type="ECO:0000256" key="7">
    <source>
        <dbReference type="SAM" id="Phobius"/>
    </source>
</evidence>
<dbReference type="Gene3D" id="2.60.40.10">
    <property type="entry name" value="Immunoglobulins"/>
    <property type="match status" value="3"/>
</dbReference>
<dbReference type="EMBL" id="LOMT01000124">
    <property type="protein sequence ID" value="KXX90054.1"/>
    <property type="molecule type" value="Genomic_DNA"/>
</dbReference>
<evidence type="ECO:0000256" key="1">
    <source>
        <dbReference type="ARBA" id="ARBA00004168"/>
    </source>
</evidence>
<dbReference type="SUPFAM" id="SSF49478">
    <property type="entry name" value="Cna protein B-type domain"/>
    <property type="match status" value="1"/>
</dbReference>
<dbReference type="AlphaFoldDB" id="A0A150AYM0"/>
<keyword evidence="7" id="KW-0472">Membrane</keyword>
<keyword evidence="6" id="KW-0572">Peptidoglycan-anchor</keyword>
<organism evidence="10 11">
    <name type="scientific">Bacillus cereus</name>
    <dbReference type="NCBI Taxonomy" id="1396"/>
    <lineage>
        <taxon>Bacteria</taxon>
        <taxon>Bacillati</taxon>
        <taxon>Bacillota</taxon>
        <taxon>Bacilli</taxon>
        <taxon>Bacillales</taxon>
        <taxon>Bacillaceae</taxon>
        <taxon>Bacillus</taxon>
        <taxon>Bacillus cereus group</taxon>
    </lineage>
</organism>
<dbReference type="NCBIfam" id="TIGR04226">
    <property type="entry name" value="RrgB_K2N_iso_D2"/>
    <property type="match status" value="1"/>
</dbReference>
<dbReference type="InterPro" id="IPR032364">
    <property type="entry name" value="GramPos_pilinD1_N"/>
</dbReference>
<evidence type="ECO:0000256" key="6">
    <source>
        <dbReference type="ARBA" id="ARBA00023088"/>
    </source>
</evidence>
<dbReference type="PROSITE" id="PS50847">
    <property type="entry name" value="GRAM_POS_ANCHORING"/>
    <property type="match status" value="1"/>
</dbReference>
<evidence type="ECO:0000313" key="11">
    <source>
        <dbReference type="Proteomes" id="UP000075591"/>
    </source>
</evidence>
<dbReference type="InterPro" id="IPR019931">
    <property type="entry name" value="LPXTG_anchor"/>
</dbReference>
<comment type="caution">
    <text evidence="10">The sequence shown here is derived from an EMBL/GenBank/DDBJ whole genome shotgun (WGS) entry which is preliminary data.</text>
</comment>
<protein>
    <submittedName>
        <fullName evidence="10">Adhesin</fullName>
    </submittedName>
</protein>
<evidence type="ECO:0000259" key="9">
    <source>
        <dbReference type="PROSITE" id="PS50847"/>
    </source>
</evidence>
<feature type="domain" description="Gram-positive cocci surface proteins LPxTG" evidence="9">
    <location>
        <begin position="534"/>
        <end position="564"/>
    </location>
</feature>
<dbReference type="Proteomes" id="UP000075591">
    <property type="component" value="Unassembled WGS sequence"/>
</dbReference>
<feature type="transmembrane region" description="Helical" evidence="7">
    <location>
        <begin position="532"/>
        <end position="560"/>
    </location>
</feature>
<gene>
    <name evidence="10" type="ORF">AT274_01795</name>
</gene>
<feature type="chain" id="PRO_5030021685" evidence="8">
    <location>
        <begin position="24"/>
        <end position="564"/>
    </location>
</feature>
<proteinExistence type="inferred from homology"/>
<dbReference type="PANTHER" id="PTHR36108">
    <property type="entry name" value="COLOSSIN-B-RELATED"/>
    <property type="match status" value="1"/>
</dbReference>
<keyword evidence="3" id="KW-0134">Cell wall</keyword>